<gene>
    <name evidence="4" type="primary">rplU</name>
    <name evidence="6" type="ORF">A2618_03085</name>
</gene>
<comment type="function">
    <text evidence="4 5">This protein binds to 23S rRNA in the presence of protein L20.</text>
</comment>
<dbReference type="GO" id="GO:1990904">
    <property type="term" value="C:ribonucleoprotein complex"/>
    <property type="evidence" value="ECO:0007669"/>
    <property type="project" value="UniProtKB-KW"/>
</dbReference>
<dbReference type="GO" id="GO:0019843">
    <property type="term" value="F:rRNA binding"/>
    <property type="evidence" value="ECO:0007669"/>
    <property type="project" value="UniProtKB-UniRule"/>
</dbReference>
<evidence type="ECO:0000313" key="6">
    <source>
        <dbReference type="EMBL" id="OGD84350.1"/>
    </source>
</evidence>
<comment type="subunit">
    <text evidence="4">Part of the 50S ribosomal subunit. Contacts protein L20.</text>
</comment>
<comment type="similarity">
    <text evidence="1 4 5">Belongs to the bacterial ribosomal protein bL21 family.</text>
</comment>
<protein>
    <recommendedName>
        <fullName evidence="4">Large ribosomal subunit protein bL21</fullName>
    </recommendedName>
</protein>
<accession>A0A1F5FXL8</accession>
<keyword evidence="2 4" id="KW-0689">Ribosomal protein</keyword>
<sequence>MKYAVIQSGGKQYQVHEGEVLLVEKLAASVSPIVFDQVLLVVDGDKIELGTPILPNLKVYASLVSEVKGTKIEVFKFKSKSRYRKHTGHRQKYTQIKIESIGEAPKPVKAVKVAKPVKAVKPKVVAKKKAPIKKSSAK</sequence>
<organism evidence="6 7">
    <name type="scientific">Candidatus Collierbacteria bacterium RIFOXYD1_FULL_46_26</name>
    <dbReference type="NCBI Taxonomy" id="1817732"/>
    <lineage>
        <taxon>Bacteria</taxon>
        <taxon>Candidatus Collieribacteriota</taxon>
    </lineage>
</organism>
<dbReference type="HAMAP" id="MF_01363">
    <property type="entry name" value="Ribosomal_bL21"/>
    <property type="match status" value="1"/>
</dbReference>
<keyword evidence="3 4" id="KW-0687">Ribonucleoprotein</keyword>
<dbReference type="PANTHER" id="PTHR21349:SF0">
    <property type="entry name" value="LARGE RIBOSOMAL SUBUNIT PROTEIN BL21M"/>
    <property type="match status" value="1"/>
</dbReference>
<dbReference type="EMBL" id="MFAR01000038">
    <property type="protein sequence ID" value="OGD84350.1"/>
    <property type="molecule type" value="Genomic_DNA"/>
</dbReference>
<keyword evidence="4 5" id="KW-0699">rRNA-binding</keyword>
<evidence type="ECO:0000256" key="1">
    <source>
        <dbReference type="ARBA" id="ARBA00008563"/>
    </source>
</evidence>
<name>A0A1F5FXL8_9BACT</name>
<keyword evidence="4 5" id="KW-0694">RNA-binding</keyword>
<dbReference type="SUPFAM" id="SSF141091">
    <property type="entry name" value="L21p-like"/>
    <property type="match status" value="1"/>
</dbReference>
<reference evidence="6 7" key="1">
    <citation type="journal article" date="2016" name="Nat. Commun.">
        <title>Thousands of microbial genomes shed light on interconnected biogeochemical processes in an aquifer system.</title>
        <authorList>
            <person name="Anantharaman K."/>
            <person name="Brown C.T."/>
            <person name="Hug L.A."/>
            <person name="Sharon I."/>
            <person name="Castelle C.J."/>
            <person name="Probst A.J."/>
            <person name="Thomas B.C."/>
            <person name="Singh A."/>
            <person name="Wilkins M.J."/>
            <person name="Karaoz U."/>
            <person name="Brodie E.L."/>
            <person name="Williams K.H."/>
            <person name="Hubbard S.S."/>
            <person name="Banfield J.F."/>
        </authorList>
    </citation>
    <scope>NUCLEOTIDE SEQUENCE [LARGE SCALE GENOMIC DNA]</scope>
</reference>
<dbReference type="GO" id="GO:0003735">
    <property type="term" value="F:structural constituent of ribosome"/>
    <property type="evidence" value="ECO:0007669"/>
    <property type="project" value="InterPro"/>
</dbReference>
<dbReference type="InterPro" id="IPR001787">
    <property type="entry name" value="Ribosomal_bL21"/>
</dbReference>
<dbReference type="GO" id="GO:0005737">
    <property type="term" value="C:cytoplasm"/>
    <property type="evidence" value="ECO:0007669"/>
    <property type="project" value="UniProtKB-ARBA"/>
</dbReference>
<dbReference type="Proteomes" id="UP000177921">
    <property type="component" value="Unassembled WGS sequence"/>
</dbReference>
<proteinExistence type="inferred from homology"/>
<evidence type="ECO:0000256" key="4">
    <source>
        <dbReference type="HAMAP-Rule" id="MF_01363"/>
    </source>
</evidence>
<dbReference type="Pfam" id="PF00829">
    <property type="entry name" value="Ribosomal_L21p"/>
    <property type="match status" value="1"/>
</dbReference>
<dbReference type="GO" id="GO:0006412">
    <property type="term" value="P:translation"/>
    <property type="evidence" value="ECO:0007669"/>
    <property type="project" value="UniProtKB-UniRule"/>
</dbReference>
<dbReference type="InterPro" id="IPR036164">
    <property type="entry name" value="bL21-like_sf"/>
</dbReference>
<dbReference type="InterPro" id="IPR028909">
    <property type="entry name" value="bL21-like"/>
</dbReference>
<evidence type="ECO:0000256" key="3">
    <source>
        <dbReference type="ARBA" id="ARBA00023274"/>
    </source>
</evidence>
<evidence type="ECO:0000256" key="5">
    <source>
        <dbReference type="RuleBase" id="RU000562"/>
    </source>
</evidence>
<evidence type="ECO:0000256" key="2">
    <source>
        <dbReference type="ARBA" id="ARBA00022980"/>
    </source>
</evidence>
<dbReference type="PANTHER" id="PTHR21349">
    <property type="entry name" value="50S RIBOSOMAL PROTEIN L21"/>
    <property type="match status" value="1"/>
</dbReference>
<evidence type="ECO:0000313" key="7">
    <source>
        <dbReference type="Proteomes" id="UP000177921"/>
    </source>
</evidence>
<dbReference type="NCBIfam" id="TIGR00061">
    <property type="entry name" value="L21"/>
    <property type="match status" value="1"/>
</dbReference>
<dbReference type="GO" id="GO:0005840">
    <property type="term" value="C:ribosome"/>
    <property type="evidence" value="ECO:0007669"/>
    <property type="project" value="UniProtKB-KW"/>
</dbReference>
<comment type="caution">
    <text evidence="6">The sequence shown here is derived from an EMBL/GenBank/DDBJ whole genome shotgun (WGS) entry which is preliminary data.</text>
</comment>
<dbReference type="AlphaFoldDB" id="A0A1F5FXL8"/>